<dbReference type="GO" id="GO:0003700">
    <property type="term" value="F:DNA-binding transcription factor activity"/>
    <property type="evidence" value="ECO:0007669"/>
    <property type="project" value="InterPro"/>
</dbReference>
<dbReference type="InterPro" id="IPR005119">
    <property type="entry name" value="LysR_subst-bd"/>
</dbReference>
<dbReference type="PANTHER" id="PTHR30126:SF40">
    <property type="entry name" value="HTH-TYPE TRANSCRIPTIONAL REGULATOR GLTR"/>
    <property type="match status" value="1"/>
</dbReference>
<organism evidence="6 7">
    <name type="scientific">Pseudomonas knackmussii (strain DSM 6978 / CCUG 54928 / LMG 23759 / B13)</name>
    <dbReference type="NCBI Taxonomy" id="1301098"/>
    <lineage>
        <taxon>Bacteria</taxon>
        <taxon>Pseudomonadati</taxon>
        <taxon>Pseudomonadota</taxon>
        <taxon>Gammaproteobacteria</taxon>
        <taxon>Pseudomonadales</taxon>
        <taxon>Pseudomonadaceae</taxon>
        <taxon>Pseudomonas</taxon>
    </lineage>
</organism>
<gene>
    <name evidence="6" type="primary">ynej1</name>
    <name evidence="6" type="ORF">PKB_2835</name>
</gene>
<reference evidence="6 7" key="2">
    <citation type="submission" date="2014-05" db="EMBL/GenBank/DDBJ databases">
        <title>Genome sequence of the 3-chlorobenzoate degrading bacterium Pseudomonas knackmussii B13 shows multiple evidence for horizontal gene transfer.</title>
        <authorList>
            <person name="Miyazaki R."/>
            <person name="Bertelli C."/>
            <person name="Falquet L."/>
            <person name="Robinson-Rechavi M."/>
            <person name="Gharib W."/>
            <person name="Roy S."/>
            <person name="Van der Meer J.R."/>
        </authorList>
    </citation>
    <scope>NUCLEOTIDE SEQUENCE [LARGE SCALE GENOMIC DNA]</scope>
    <source>
        <strain evidence="6 7">B13</strain>
    </source>
</reference>
<proteinExistence type="inferred from homology"/>
<evidence type="ECO:0000259" key="5">
    <source>
        <dbReference type="PROSITE" id="PS50931"/>
    </source>
</evidence>
<dbReference type="KEGG" id="pkc:PKB_2835"/>
<dbReference type="Pfam" id="PF03466">
    <property type="entry name" value="LysR_substrate"/>
    <property type="match status" value="1"/>
</dbReference>
<keyword evidence="7" id="KW-1185">Reference proteome</keyword>
<evidence type="ECO:0000256" key="3">
    <source>
        <dbReference type="ARBA" id="ARBA00023125"/>
    </source>
</evidence>
<dbReference type="CDD" id="cd08442">
    <property type="entry name" value="PBP2_YofA_SoxR_like"/>
    <property type="match status" value="1"/>
</dbReference>
<dbReference type="PANTHER" id="PTHR30126">
    <property type="entry name" value="HTH-TYPE TRANSCRIPTIONAL REGULATOR"/>
    <property type="match status" value="1"/>
</dbReference>
<dbReference type="Gene3D" id="3.40.190.10">
    <property type="entry name" value="Periplasmic binding protein-like II"/>
    <property type="match status" value="2"/>
</dbReference>
<dbReference type="RefSeq" id="WP_043252597.1">
    <property type="nucleotide sequence ID" value="NZ_HG322950.1"/>
</dbReference>
<dbReference type="Pfam" id="PF00126">
    <property type="entry name" value="HTH_1"/>
    <property type="match status" value="1"/>
</dbReference>
<dbReference type="FunFam" id="1.10.10.10:FF:000001">
    <property type="entry name" value="LysR family transcriptional regulator"/>
    <property type="match status" value="1"/>
</dbReference>
<dbReference type="STRING" id="1301098.PKB_2835"/>
<dbReference type="InterPro" id="IPR000847">
    <property type="entry name" value="LysR_HTH_N"/>
</dbReference>
<dbReference type="eggNOG" id="COG0583">
    <property type="taxonomic scope" value="Bacteria"/>
</dbReference>
<keyword evidence="3" id="KW-0238">DNA-binding</keyword>
<accession>A0A024HI58</accession>
<evidence type="ECO:0000256" key="1">
    <source>
        <dbReference type="ARBA" id="ARBA00009437"/>
    </source>
</evidence>
<dbReference type="OrthoDB" id="464481at2"/>
<keyword evidence="4" id="KW-0804">Transcription</keyword>
<protein>
    <submittedName>
        <fullName evidence="6">Uncharacterized HTH-type transcriptional regulator YneJ</fullName>
    </submittedName>
</protein>
<dbReference type="PRINTS" id="PR00039">
    <property type="entry name" value="HTHLYSR"/>
</dbReference>
<dbReference type="SUPFAM" id="SSF53850">
    <property type="entry name" value="Periplasmic binding protein-like II"/>
    <property type="match status" value="1"/>
</dbReference>
<dbReference type="GO" id="GO:0000976">
    <property type="term" value="F:transcription cis-regulatory region binding"/>
    <property type="evidence" value="ECO:0007669"/>
    <property type="project" value="TreeGrafter"/>
</dbReference>
<comment type="similarity">
    <text evidence="1">Belongs to the LysR transcriptional regulatory family.</text>
</comment>
<feature type="domain" description="HTH lysR-type" evidence="5">
    <location>
        <begin position="1"/>
        <end position="58"/>
    </location>
</feature>
<evidence type="ECO:0000256" key="2">
    <source>
        <dbReference type="ARBA" id="ARBA00023015"/>
    </source>
</evidence>
<dbReference type="AlphaFoldDB" id="A0A024HI58"/>
<name>A0A024HI58_PSEKB</name>
<dbReference type="PATRIC" id="fig|1301098.3.peg.2852"/>
<evidence type="ECO:0000256" key="4">
    <source>
        <dbReference type="ARBA" id="ARBA00023163"/>
    </source>
</evidence>
<dbReference type="PROSITE" id="PS50931">
    <property type="entry name" value="HTH_LYSR"/>
    <property type="match status" value="1"/>
</dbReference>
<reference evidence="6 7" key="1">
    <citation type="submission" date="2013-03" db="EMBL/GenBank/DDBJ databases">
        <authorList>
            <person name="Linke B."/>
        </authorList>
    </citation>
    <scope>NUCLEOTIDE SEQUENCE [LARGE SCALE GENOMIC DNA]</scope>
    <source>
        <strain evidence="6 7">B13</strain>
    </source>
</reference>
<keyword evidence="2" id="KW-0805">Transcription regulation</keyword>
<dbReference type="HOGENOM" id="CLU_039613_6_1_6"/>
<dbReference type="EMBL" id="HG322950">
    <property type="protein sequence ID" value="CDF84182.1"/>
    <property type="molecule type" value="Genomic_DNA"/>
</dbReference>
<dbReference type="InterPro" id="IPR036388">
    <property type="entry name" value="WH-like_DNA-bd_sf"/>
</dbReference>
<dbReference type="SUPFAM" id="SSF46785">
    <property type="entry name" value="Winged helix' DNA-binding domain"/>
    <property type="match status" value="1"/>
</dbReference>
<dbReference type="Proteomes" id="UP000025241">
    <property type="component" value="Chromosome I"/>
</dbReference>
<evidence type="ECO:0000313" key="7">
    <source>
        <dbReference type="Proteomes" id="UP000025241"/>
    </source>
</evidence>
<dbReference type="InterPro" id="IPR036390">
    <property type="entry name" value="WH_DNA-bd_sf"/>
</dbReference>
<evidence type="ECO:0000313" key="6">
    <source>
        <dbReference type="EMBL" id="CDF84182.1"/>
    </source>
</evidence>
<sequence length="293" mass="31816">MDLSSLEIFRSVAEEQSVTRAAARLQRVQSNVTTRIRQLEEDLGVQLFLRDGKRMTLTDPGREFLAYAEKLLALAAEARQSLHPQVAAGTLRVGSMESTAASRLPGPLAAYHNACPQVQLEVSTGTSQALVDGVLSRRLDCALIAHPDAILADSKAERTLERGLLGVPVFHEQLLLALPGNHPPVNAAEDVQVRTLAGFARGCTYRQIAEDWLNAGGTRVQVQEVGSYHGILACVAAGACVGILPRSLVDLQRQPPAVQLHPLLETDTWLVWREGYATAAFERFRETLQAPSS</sequence>
<dbReference type="Gene3D" id="1.10.10.10">
    <property type="entry name" value="Winged helix-like DNA-binding domain superfamily/Winged helix DNA-binding domain"/>
    <property type="match status" value="1"/>
</dbReference>